<protein>
    <recommendedName>
        <fullName evidence="3">Lipoprotein</fullName>
    </recommendedName>
</protein>
<dbReference type="OrthoDB" id="676083at2"/>
<reference evidence="1 2" key="1">
    <citation type="submission" date="2019-04" db="EMBL/GenBank/DDBJ databases">
        <title>Pedobacter sp. RP-3-15 sp. nov., isolated from Arctic soil.</title>
        <authorList>
            <person name="Dahal R.H."/>
            <person name="Kim D.-U."/>
        </authorList>
    </citation>
    <scope>NUCLEOTIDE SEQUENCE [LARGE SCALE GENOMIC DNA]</scope>
    <source>
        <strain evidence="1 2">RP-3-15</strain>
    </source>
</reference>
<dbReference type="AlphaFoldDB" id="A0A4U1CQQ2"/>
<gene>
    <name evidence="1" type="ORF">FA047_06295</name>
</gene>
<evidence type="ECO:0008006" key="3">
    <source>
        <dbReference type="Google" id="ProtNLM"/>
    </source>
</evidence>
<comment type="caution">
    <text evidence="1">The sequence shown here is derived from an EMBL/GenBank/DDBJ whole genome shotgun (WGS) entry which is preliminary data.</text>
</comment>
<evidence type="ECO:0000313" key="1">
    <source>
        <dbReference type="EMBL" id="TKC09686.1"/>
    </source>
</evidence>
<sequence>MIRLLSILALLLISCSPKETKLLDFGDFTIEVPNHWQQVKLRGIDSYVGRIKINDHESAEFDLGAYSNNLDGDDQTYEYLTIDNKKAKIVRPKISGKGMTGVYIESLGDSYGDRDRFQLNGQNLTSANEQLLIKALKTLKFNRK</sequence>
<name>A0A4U1CQQ2_9SPHI</name>
<evidence type="ECO:0000313" key="2">
    <source>
        <dbReference type="Proteomes" id="UP000307244"/>
    </source>
</evidence>
<organism evidence="1 2">
    <name type="scientific">Pedobacter frigoris</name>
    <dbReference type="NCBI Taxonomy" id="2571272"/>
    <lineage>
        <taxon>Bacteria</taxon>
        <taxon>Pseudomonadati</taxon>
        <taxon>Bacteroidota</taxon>
        <taxon>Sphingobacteriia</taxon>
        <taxon>Sphingobacteriales</taxon>
        <taxon>Sphingobacteriaceae</taxon>
        <taxon>Pedobacter</taxon>
    </lineage>
</organism>
<accession>A0A4U1CQQ2</accession>
<keyword evidence="2" id="KW-1185">Reference proteome</keyword>
<dbReference type="Proteomes" id="UP000307244">
    <property type="component" value="Unassembled WGS sequence"/>
</dbReference>
<dbReference type="PROSITE" id="PS51257">
    <property type="entry name" value="PROKAR_LIPOPROTEIN"/>
    <property type="match status" value="1"/>
</dbReference>
<dbReference type="RefSeq" id="WP_136835094.1">
    <property type="nucleotide sequence ID" value="NZ_SWBQ01000001.1"/>
</dbReference>
<dbReference type="EMBL" id="SWBQ01000001">
    <property type="protein sequence ID" value="TKC09686.1"/>
    <property type="molecule type" value="Genomic_DNA"/>
</dbReference>
<proteinExistence type="predicted"/>